<dbReference type="Gene3D" id="3.40.50.1820">
    <property type="entry name" value="alpha/beta hydrolase"/>
    <property type="match status" value="1"/>
</dbReference>
<dbReference type="InterPro" id="IPR029058">
    <property type="entry name" value="AB_hydrolase_fold"/>
</dbReference>
<dbReference type="InterPro" id="IPR000073">
    <property type="entry name" value="AB_hydrolase_1"/>
</dbReference>
<feature type="signal peptide" evidence="1">
    <location>
        <begin position="1"/>
        <end position="30"/>
    </location>
</feature>
<reference evidence="3 4" key="1">
    <citation type="journal article" date="2012" name="J. Bacteriol.">
        <title>Complete Genome Sequence of Mycobacterium vaccae Type Strain ATCC 25954.</title>
        <authorList>
            <person name="Ho Y.S."/>
            <person name="Adroub S.A."/>
            <person name="Abadi M."/>
            <person name="Al Alwan B."/>
            <person name="Alkhateeb R."/>
            <person name="Gao G."/>
            <person name="Ragab A."/>
            <person name="Ali S."/>
            <person name="van Soolingen D."/>
            <person name="Bitter W."/>
            <person name="Pain A."/>
            <person name="Abdallah A.M."/>
        </authorList>
    </citation>
    <scope>NUCLEOTIDE SEQUENCE [LARGE SCALE GENOMIC DNA]</scope>
    <source>
        <strain evidence="3 4">ATCC 25954</strain>
    </source>
</reference>
<comment type="caution">
    <text evidence="3">The sequence shown here is derived from an EMBL/GenBank/DDBJ whole genome shotgun (WGS) entry which is preliminary data.</text>
</comment>
<feature type="domain" description="AB hydrolase-1" evidence="2">
    <location>
        <begin position="45"/>
        <end position="256"/>
    </location>
</feature>
<dbReference type="SUPFAM" id="SSF53474">
    <property type="entry name" value="alpha/beta-Hydrolases"/>
    <property type="match status" value="1"/>
</dbReference>
<dbReference type="EMBL" id="ALQA01000050">
    <property type="protein sequence ID" value="EJZ06907.1"/>
    <property type="molecule type" value="Genomic_DNA"/>
</dbReference>
<gene>
    <name evidence="3" type="ORF">MVAC_20263</name>
</gene>
<evidence type="ECO:0000313" key="3">
    <source>
        <dbReference type="EMBL" id="EJZ06907.1"/>
    </source>
</evidence>
<name>K0UI68_MYCVA</name>
<feature type="chain" id="PRO_5003838939" description="AB hydrolase-1 domain-containing protein" evidence="1">
    <location>
        <begin position="31"/>
        <end position="267"/>
    </location>
</feature>
<dbReference type="AlphaFoldDB" id="K0UI68"/>
<keyword evidence="4" id="KW-1185">Reference proteome</keyword>
<dbReference type="eggNOG" id="COG0596">
    <property type="taxonomic scope" value="Bacteria"/>
</dbReference>
<sequence length="267" mass="27673">MDVSRRVFGGLALAATAGIVGSGLGTSAHAAPGGGPAAEIRARNVVLVHGLYADGSSWIDVVPHLQNAGLNVAVVQNPLTTLADAAAETRRVLALQQGPTVLVGHSWSGTVVSEVGGDPSVSSLVYVAARAPDAGEDFPALAKQFPTAPASAGVVVAPDGYAQLNEAAFLSDFAAEVPTERARALFAVQGRNRATLPAERTTTAAWRAKPSWYQVSTHDRTIDPDLQRFLAHRMGAHTIELDTSHVSLITRPREVATLILAAAGIAV</sequence>
<dbReference type="PANTHER" id="PTHR37017:SF11">
    <property type="entry name" value="ESTERASE_LIPASE_THIOESTERASE DOMAIN-CONTAINING PROTEIN"/>
    <property type="match status" value="1"/>
</dbReference>
<proteinExistence type="predicted"/>
<organism evidence="3 4">
    <name type="scientific">Mycolicibacterium vaccae ATCC 25954</name>
    <dbReference type="NCBI Taxonomy" id="1194972"/>
    <lineage>
        <taxon>Bacteria</taxon>
        <taxon>Bacillati</taxon>
        <taxon>Actinomycetota</taxon>
        <taxon>Actinomycetes</taxon>
        <taxon>Mycobacteriales</taxon>
        <taxon>Mycobacteriaceae</taxon>
        <taxon>Mycolicibacterium</taxon>
    </lineage>
</organism>
<dbReference type="PANTHER" id="PTHR37017">
    <property type="entry name" value="AB HYDROLASE-1 DOMAIN-CONTAINING PROTEIN-RELATED"/>
    <property type="match status" value="1"/>
</dbReference>
<dbReference type="Pfam" id="PF12697">
    <property type="entry name" value="Abhydrolase_6"/>
    <property type="match status" value="1"/>
</dbReference>
<keyword evidence="1" id="KW-0732">Signal</keyword>
<dbReference type="Proteomes" id="UP000006072">
    <property type="component" value="Unassembled WGS sequence"/>
</dbReference>
<evidence type="ECO:0000259" key="2">
    <source>
        <dbReference type="Pfam" id="PF12697"/>
    </source>
</evidence>
<dbReference type="GO" id="GO:0003824">
    <property type="term" value="F:catalytic activity"/>
    <property type="evidence" value="ECO:0007669"/>
    <property type="project" value="UniProtKB-ARBA"/>
</dbReference>
<evidence type="ECO:0000313" key="4">
    <source>
        <dbReference type="Proteomes" id="UP000006072"/>
    </source>
</evidence>
<evidence type="ECO:0000256" key="1">
    <source>
        <dbReference type="SAM" id="SignalP"/>
    </source>
</evidence>
<protein>
    <recommendedName>
        <fullName evidence="2">AB hydrolase-1 domain-containing protein</fullName>
    </recommendedName>
</protein>
<dbReference type="InterPro" id="IPR006311">
    <property type="entry name" value="TAT_signal"/>
</dbReference>
<accession>K0UI68</accession>
<dbReference type="PATRIC" id="fig|1194972.3.peg.4036"/>
<dbReference type="InterPro" id="IPR052897">
    <property type="entry name" value="Sec-Metab_Biosynth_Hydrolase"/>
</dbReference>
<dbReference type="HOGENOM" id="CLU_046066_2_0_11"/>
<dbReference type="PROSITE" id="PS51318">
    <property type="entry name" value="TAT"/>
    <property type="match status" value="1"/>
</dbReference>